<name>A0A1G2PSX6_9BACT</name>
<evidence type="ECO:0000256" key="1">
    <source>
        <dbReference type="SAM" id="Phobius"/>
    </source>
</evidence>
<keyword evidence="1" id="KW-0812">Transmembrane</keyword>
<keyword evidence="1" id="KW-1133">Transmembrane helix</keyword>
<protein>
    <recommendedName>
        <fullName evidence="4">Baseplate protein J-like domain-containing protein</fullName>
    </recommendedName>
</protein>
<reference evidence="2 3" key="1">
    <citation type="journal article" date="2016" name="Nat. Commun.">
        <title>Thousands of microbial genomes shed light on interconnected biogeochemical processes in an aquifer system.</title>
        <authorList>
            <person name="Anantharaman K."/>
            <person name="Brown C.T."/>
            <person name="Hug L.A."/>
            <person name="Sharon I."/>
            <person name="Castelle C.J."/>
            <person name="Probst A.J."/>
            <person name="Thomas B.C."/>
            <person name="Singh A."/>
            <person name="Wilkins M.J."/>
            <person name="Karaoz U."/>
            <person name="Brodie E.L."/>
            <person name="Williams K.H."/>
            <person name="Hubbard S.S."/>
            <person name="Banfield J.F."/>
        </authorList>
    </citation>
    <scope>NUCLEOTIDE SEQUENCE [LARGE SCALE GENOMIC DNA]</scope>
</reference>
<evidence type="ECO:0000313" key="2">
    <source>
        <dbReference type="EMBL" id="OHA51403.1"/>
    </source>
</evidence>
<dbReference type="AlphaFoldDB" id="A0A1G2PSX6"/>
<organism evidence="2 3">
    <name type="scientific">Candidatus Terrybacteria bacterium RIFCSPLOWO2_01_FULL_40_23</name>
    <dbReference type="NCBI Taxonomy" id="1802366"/>
    <lineage>
        <taxon>Bacteria</taxon>
        <taxon>Candidatus Terryibacteriota</taxon>
    </lineage>
</organism>
<accession>A0A1G2PSX6</accession>
<dbReference type="Proteomes" id="UP000176951">
    <property type="component" value="Unassembled WGS sequence"/>
</dbReference>
<keyword evidence="1" id="KW-0472">Membrane</keyword>
<gene>
    <name evidence="2" type="ORF">A3A97_00980</name>
</gene>
<dbReference type="EMBL" id="MHSW01000023">
    <property type="protein sequence ID" value="OHA51403.1"/>
    <property type="molecule type" value="Genomic_DNA"/>
</dbReference>
<sequence>MITISISQDEELLSVIDKIVTSTQPEIRLVVPNGARILESVENFSLIKREAEAAGKTVSVATGDPRARSFAQAAGLAVFAVSLQSYEENELNYFRPRMSDILPPSASIKHSQPPDQEVAPTTHFIKEPKVQRAPVKLEEIKEEHEILDRKEFFPKTEVTQIKNDEEEKIPVAAKISFRAVVHKLESWPILLVIGGALAAVVVAYALFFSPRAELSIVPRSDDFSSNFTFNVAVNPGAEDIAGQSVEIEKEGVGEVSASGSAVVEDKATGTVKIFNAYSSAPQTLVDTTRLVSQDGKLFRTSATVVIPGATIEDGEIIPSSIDVPVIASEPGSEYNIGPATFSIPGFQGTPKYTKFYGRSSVAMSGGAKGTVKVITAEDVKKAEEAATKDVLAQAEKEFAEKIPDGFLLLDDAKFMNQETLSNQETDDKADSVKAVSKVKIRALLFREEDIHVKINAMLSEQFSAQVEPVADSVKIDYTVPSLDLDKGTMKLAVNVNEKVAWKVDVEDIKQQIAGKSEEEIKKIIGSRSDIASGVVTFRPGWADTAPEDISRITIKLLSN</sequence>
<feature type="transmembrane region" description="Helical" evidence="1">
    <location>
        <begin position="187"/>
        <end position="207"/>
    </location>
</feature>
<evidence type="ECO:0008006" key="4">
    <source>
        <dbReference type="Google" id="ProtNLM"/>
    </source>
</evidence>
<evidence type="ECO:0000313" key="3">
    <source>
        <dbReference type="Proteomes" id="UP000176951"/>
    </source>
</evidence>
<comment type="caution">
    <text evidence="2">The sequence shown here is derived from an EMBL/GenBank/DDBJ whole genome shotgun (WGS) entry which is preliminary data.</text>
</comment>
<proteinExistence type="predicted"/>